<keyword evidence="8" id="KW-1185">Reference proteome</keyword>
<dbReference type="PRINTS" id="PR00072">
    <property type="entry name" value="MALOXRDTASE"/>
</dbReference>
<feature type="repeat" description="PPR" evidence="4">
    <location>
        <begin position="120"/>
        <end position="154"/>
    </location>
</feature>
<dbReference type="GO" id="GO:0009507">
    <property type="term" value="C:chloroplast"/>
    <property type="evidence" value="ECO:0007669"/>
    <property type="project" value="TreeGrafter"/>
</dbReference>
<evidence type="ECO:0008006" key="9">
    <source>
        <dbReference type="Google" id="ProtNLM"/>
    </source>
</evidence>
<evidence type="ECO:0000256" key="2">
    <source>
        <dbReference type="ARBA" id="ARBA00008785"/>
    </source>
</evidence>
<feature type="domain" description="Malic enzyme NAD-binding" evidence="5">
    <location>
        <begin position="401"/>
        <end position="605"/>
    </location>
</feature>
<dbReference type="InterPro" id="IPR012302">
    <property type="entry name" value="Malic_NAD-bd"/>
</dbReference>
<evidence type="ECO:0000313" key="8">
    <source>
        <dbReference type="Proteomes" id="UP000327013"/>
    </source>
</evidence>
<dbReference type="InterPro" id="IPR012301">
    <property type="entry name" value="Malic_N_dom"/>
</dbReference>
<dbReference type="InterPro" id="IPR011990">
    <property type="entry name" value="TPR-like_helical_dom_sf"/>
</dbReference>
<dbReference type="InterPro" id="IPR046346">
    <property type="entry name" value="Aminoacid_DH-like_N_sf"/>
</dbReference>
<sequence length="636" mass="70440">MEQPVIPRDIRSYSVIIKVLGRRKFLKFIMEMLCEMRTEGVSLDLETPSIVLDSFVSAHHVLKAVGIFGNLDEFGFDCDRKIPFDSVTYNIIVGGWSKFGRISGIESLSEAILADGFSPDCLTFCFLILGLGRACQIYDVVQVFVGMREKGCVPDTGAYNAMISNFISVGNFDESAHKVADAPEMFDEMFGRGIVPSSGTITSFIEPLCRYGPPNAAMMIYNRARKVECRISLGAYKLFLRWLSRFGKCGMLLNVWDDMQDSGYYSDMEVYEYVIDGLCDIGHLENAALVMDECLRKGDIVMLMAGTFKLACLSAASACLPLTIDVGTNNKQLLKDEFHIGLRHKRATGQEYAELLDEFMCAVKQNYGEKVLVQFEDFANHNAFELLARYRSTHLVFNDDIQGTASVVSAGIIAALKLAGGTLADHTFLFLGAGEVRLKHHLPLEEASVITFLFSSQTKAPLEETRKKIWLVDSNGLIVSSRWESLQHFKQPWAHEHEPVMGLLGVKAIKPTVLIGSSGVGKTFTKEVVETMASLNKANNANIFPGFGLGLIISGTIRAHDDMILAACKYININGNFDKGLIYPPFSNIRKISAHIAAKVAAKVYELGLASHLPRPKDLVKFAESCMYSPIYGSYR</sequence>
<dbReference type="InterPro" id="IPR002885">
    <property type="entry name" value="PPR_rpt"/>
</dbReference>
<dbReference type="Gene3D" id="3.40.50.10380">
    <property type="entry name" value="Malic enzyme, N-terminal domain"/>
    <property type="match status" value="1"/>
</dbReference>
<dbReference type="PROSITE" id="PS51375">
    <property type="entry name" value="PPR"/>
    <property type="match status" value="3"/>
</dbReference>
<dbReference type="NCBIfam" id="TIGR00756">
    <property type="entry name" value="PPR"/>
    <property type="match status" value="1"/>
</dbReference>
<feature type="domain" description="Malic enzyme N-terminal" evidence="6">
    <location>
        <begin position="257"/>
        <end position="391"/>
    </location>
</feature>
<evidence type="ECO:0000256" key="4">
    <source>
        <dbReference type="PROSITE-ProRule" id="PRU00708"/>
    </source>
</evidence>
<dbReference type="Gene3D" id="3.40.50.720">
    <property type="entry name" value="NAD(P)-binding Rossmann-like Domain"/>
    <property type="match status" value="2"/>
</dbReference>
<organism evidence="7 8">
    <name type="scientific">Carpinus fangiana</name>
    <dbReference type="NCBI Taxonomy" id="176857"/>
    <lineage>
        <taxon>Eukaryota</taxon>
        <taxon>Viridiplantae</taxon>
        <taxon>Streptophyta</taxon>
        <taxon>Embryophyta</taxon>
        <taxon>Tracheophyta</taxon>
        <taxon>Spermatophyta</taxon>
        <taxon>Magnoliopsida</taxon>
        <taxon>eudicotyledons</taxon>
        <taxon>Gunneridae</taxon>
        <taxon>Pentapetalae</taxon>
        <taxon>rosids</taxon>
        <taxon>fabids</taxon>
        <taxon>Fagales</taxon>
        <taxon>Betulaceae</taxon>
        <taxon>Carpinus</taxon>
    </lineage>
</organism>
<comment type="similarity">
    <text evidence="2">Belongs to the malic enzymes family.</text>
</comment>
<keyword evidence="3" id="KW-0677">Repeat</keyword>
<protein>
    <recommendedName>
        <fullName evidence="9">Malic enzyme</fullName>
    </recommendedName>
</protein>
<dbReference type="SUPFAM" id="SSF53223">
    <property type="entry name" value="Aminoacid dehydrogenase-like, N-terminal domain"/>
    <property type="match status" value="1"/>
</dbReference>
<proteinExistence type="inferred from homology"/>
<dbReference type="InterPro" id="IPR036291">
    <property type="entry name" value="NAD(P)-bd_dom_sf"/>
</dbReference>
<evidence type="ECO:0000256" key="3">
    <source>
        <dbReference type="ARBA" id="ARBA00022737"/>
    </source>
</evidence>
<feature type="repeat" description="PPR" evidence="4">
    <location>
        <begin position="85"/>
        <end position="119"/>
    </location>
</feature>
<dbReference type="AlphaFoldDB" id="A0A5N6R6P5"/>
<reference evidence="7 8" key="1">
    <citation type="submission" date="2019-06" db="EMBL/GenBank/DDBJ databases">
        <title>A chromosomal-level reference genome of Carpinus fangiana (Coryloideae, Betulaceae).</title>
        <authorList>
            <person name="Yang X."/>
            <person name="Wang Z."/>
            <person name="Zhang L."/>
            <person name="Hao G."/>
            <person name="Liu J."/>
            <person name="Yang Y."/>
        </authorList>
    </citation>
    <scope>NUCLEOTIDE SEQUENCE [LARGE SCALE GENOMIC DNA]</scope>
    <source>
        <strain evidence="7">Cfa_2016G</strain>
        <tissue evidence="7">Leaf</tissue>
    </source>
</reference>
<dbReference type="PANTHER" id="PTHR23406:SF64">
    <property type="entry name" value="NADP-DEPENDENT MALIC ENZYME 3"/>
    <property type="match status" value="1"/>
</dbReference>
<dbReference type="Gene3D" id="1.25.40.10">
    <property type="entry name" value="Tetratricopeptide repeat domain"/>
    <property type="match status" value="2"/>
</dbReference>
<comment type="cofactor">
    <cofactor evidence="1">
        <name>Mg(2+)</name>
        <dbReference type="ChEBI" id="CHEBI:18420"/>
    </cofactor>
</comment>
<gene>
    <name evidence="7" type="ORF">FH972_013418</name>
</gene>
<dbReference type="SMART" id="SM01274">
    <property type="entry name" value="malic"/>
    <property type="match status" value="1"/>
</dbReference>
<dbReference type="GO" id="GO:0004473">
    <property type="term" value="F:malate dehydrogenase (decarboxylating) (NADP+) activity"/>
    <property type="evidence" value="ECO:0007669"/>
    <property type="project" value="TreeGrafter"/>
</dbReference>
<dbReference type="Proteomes" id="UP000327013">
    <property type="component" value="Chromosome 5"/>
</dbReference>
<dbReference type="GO" id="GO:0051287">
    <property type="term" value="F:NAD binding"/>
    <property type="evidence" value="ECO:0007669"/>
    <property type="project" value="InterPro"/>
</dbReference>
<dbReference type="SMART" id="SM00919">
    <property type="entry name" value="Malic_M"/>
    <property type="match status" value="1"/>
</dbReference>
<evidence type="ECO:0000256" key="1">
    <source>
        <dbReference type="ARBA" id="ARBA00001946"/>
    </source>
</evidence>
<accession>A0A5N6R6P5</accession>
<dbReference type="OrthoDB" id="185373at2759"/>
<evidence type="ECO:0000313" key="7">
    <source>
        <dbReference type="EMBL" id="KAE8056670.1"/>
    </source>
</evidence>
<dbReference type="InterPro" id="IPR037062">
    <property type="entry name" value="Malic_N_dom_sf"/>
</dbReference>
<dbReference type="SUPFAM" id="SSF51735">
    <property type="entry name" value="NAD(P)-binding Rossmann-fold domains"/>
    <property type="match status" value="1"/>
</dbReference>
<evidence type="ECO:0000259" key="5">
    <source>
        <dbReference type="SMART" id="SM00919"/>
    </source>
</evidence>
<dbReference type="Pfam" id="PF13812">
    <property type="entry name" value="PPR_3"/>
    <property type="match status" value="1"/>
</dbReference>
<feature type="repeat" description="PPR" evidence="4">
    <location>
        <begin position="9"/>
        <end position="43"/>
    </location>
</feature>
<dbReference type="Pfam" id="PF03949">
    <property type="entry name" value="Malic_M"/>
    <property type="match status" value="1"/>
</dbReference>
<dbReference type="InterPro" id="IPR001891">
    <property type="entry name" value="Malic_OxRdtase"/>
</dbReference>
<dbReference type="Pfam" id="PF01535">
    <property type="entry name" value="PPR"/>
    <property type="match status" value="1"/>
</dbReference>
<name>A0A5N6R6P5_9ROSI</name>
<dbReference type="EMBL" id="CM017325">
    <property type="protein sequence ID" value="KAE8056670.1"/>
    <property type="molecule type" value="Genomic_DNA"/>
</dbReference>
<evidence type="ECO:0000259" key="6">
    <source>
        <dbReference type="SMART" id="SM01274"/>
    </source>
</evidence>
<dbReference type="GO" id="GO:0006108">
    <property type="term" value="P:malate metabolic process"/>
    <property type="evidence" value="ECO:0007669"/>
    <property type="project" value="TreeGrafter"/>
</dbReference>
<dbReference type="PANTHER" id="PTHR23406">
    <property type="entry name" value="MALIC ENZYME-RELATED"/>
    <property type="match status" value="1"/>
</dbReference>
<dbReference type="Pfam" id="PF00390">
    <property type="entry name" value="malic"/>
    <property type="match status" value="1"/>
</dbReference>